<dbReference type="AlphaFoldDB" id="A0AAE4C1K9"/>
<name>A0AAE4C1K9_9FLAO</name>
<gene>
    <name evidence="1" type="ORF">J2787_000958</name>
</gene>
<dbReference type="Proteomes" id="UP001184861">
    <property type="component" value="Unassembled WGS sequence"/>
</dbReference>
<evidence type="ECO:0008006" key="3">
    <source>
        <dbReference type="Google" id="ProtNLM"/>
    </source>
</evidence>
<comment type="caution">
    <text evidence="1">The sequence shown here is derived from an EMBL/GenBank/DDBJ whole genome shotgun (WGS) entry which is preliminary data.</text>
</comment>
<evidence type="ECO:0000313" key="2">
    <source>
        <dbReference type="Proteomes" id="UP001184861"/>
    </source>
</evidence>
<dbReference type="EMBL" id="JAVDQY010000001">
    <property type="protein sequence ID" value="MDR6525588.1"/>
    <property type="molecule type" value="Genomic_DNA"/>
</dbReference>
<dbReference type="InterPro" id="IPR008983">
    <property type="entry name" value="Tumour_necrosis_fac-like_dom"/>
</dbReference>
<proteinExistence type="predicted"/>
<accession>A0AAE4C1K9</accession>
<sequence length="250" mass="26977">MKKVLLICCYVSLTEVLSGQVGIGTTQPDPSAVLDIVSGSKGLRLPIVNLSSTEDQSTVPSPVKGFIVYNREENGTGYTAVTKGLYSYNGSRWNKLLSHKNAEEKILEIPFLAPIFVASNLVTGVPATQNADSTVLLTFNKLDYNFQNGVTGTAPDYDGYTIPEDGVYSISFAVDMRNISGDANGEQVVFVRRNGTNICAYGMQRKFQFGGISNDCTSSLSAGDIISFTARSTGAAYQIYNTNVSIYQSH</sequence>
<dbReference type="Gene3D" id="2.60.120.40">
    <property type="match status" value="1"/>
</dbReference>
<evidence type="ECO:0000313" key="1">
    <source>
        <dbReference type="EMBL" id="MDR6525588.1"/>
    </source>
</evidence>
<protein>
    <recommendedName>
        <fullName evidence="3">C1q domain-containing protein</fullName>
    </recommendedName>
</protein>
<reference evidence="1" key="1">
    <citation type="submission" date="2023-07" db="EMBL/GenBank/DDBJ databases">
        <title>Sorghum-associated microbial communities from plants grown in Nebraska, USA.</title>
        <authorList>
            <person name="Schachtman D."/>
        </authorList>
    </citation>
    <scope>NUCLEOTIDE SEQUENCE</scope>
    <source>
        <strain evidence="1">DS2360</strain>
    </source>
</reference>
<dbReference type="RefSeq" id="WP_309945035.1">
    <property type="nucleotide sequence ID" value="NZ_JAVDQY010000001.1"/>
</dbReference>
<organism evidence="1 2">
    <name type="scientific">Chryseobacterium rhizosphaerae</name>
    <dbReference type="NCBI Taxonomy" id="395937"/>
    <lineage>
        <taxon>Bacteria</taxon>
        <taxon>Pseudomonadati</taxon>
        <taxon>Bacteroidota</taxon>
        <taxon>Flavobacteriia</taxon>
        <taxon>Flavobacteriales</taxon>
        <taxon>Weeksellaceae</taxon>
        <taxon>Chryseobacterium group</taxon>
        <taxon>Chryseobacterium</taxon>
    </lineage>
</organism>